<reference evidence="1 2" key="1">
    <citation type="submission" date="2024-03" db="EMBL/GenBank/DDBJ databases">
        <authorList>
            <person name="Gkanogiannis A."/>
            <person name="Becerra Lopez-Lavalle L."/>
        </authorList>
    </citation>
    <scope>NUCLEOTIDE SEQUENCE [LARGE SCALE GENOMIC DNA]</scope>
</reference>
<dbReference type="EMBL" id="OZ021745">
    <property type="protein sequence ID" value="CAK9312974.1"/>
    <property type="molecule type" value="Genomic_DNA"/>
</dbReference>
<protein>
    <submittedName>
        <fullName evidence="1">Uncharacterized protein</fullName>
    </submittedName>
</protein>
<accession>A0ABP0XXU3</accession>
<dbReference type="Proteomes" id="UP001642487">
    <property type="component" value="Chromosome 11"/>
</dbReference>
<evidence type="ECO:0000313" key="1">
    <source>
        <dbReference type="EMBL" id="CAK9312974.1"/>
    </source>
</evidence>
<organism evidence="1 2">
    <name type="scientific">Citrullus colocynthis</name>
    <name type="common">colocynth</name>
    <dbReference type="NCBI Taxonomy" id="252529"/>
    <lineage>
        <taxon>Eukaryota</taxon>
        <taxon>Viridiplantae</taxon>
        <taxon>Streptophyta</taxon>
        <taxon>Embryophyta</taxon>
        <taxon>Tracheophyta</taxon>
        <taxon>Spermatophyta</taxon>
        <taxon>Magnoliopsida</taxon>
        <taxon>eudicotyledons</taxon>
        <taxon>Gunneridae</taxon>
        <taxon>Pentapetalae</taxon>
        <taxon>rosids</taxon>
        <taxon>fabids</taxon>
        <taxon>Cucurbitales</taxon>
        <taxon>Cucurbitaceae</taxon>
        <taxon>Benincaseae</taxon>
        <taxon>Citrullus</taxon>
    </lineage>
</organism>
<keyword evidence="2" id="KW-1185">Reference proteome</keyword>
<proteinExistence type="predicted"/>
<name>A0ABP0XXU3_9ROSI</name>
<gene>
    <name evidence="1" type="ORF">CITCOLO1_LOCUS4684</name>
</gene>
<sequence>MLEISALVCLRLPLGDLIDTGFMGWTSKITGWEEGNSRQDILLRLVGVCLKADAVWGGVSELPLVLVRDKCLYICQQAFILYWRMYL</sequence>
<evidence type="ECO:0000313" key="2">
    <source>
        <dbReference type="Proteomes" id="UP001642487"/>
    </source>
</evidence>